<dbReference type="Proteomes" id="UP000001542">
    <property type="component" value="Unassembled WGS sequence"/>
</dbReference>
<dbReference type="OrthoDB" id="20872at2759"/>
<dbReference type="Pfam" id="PF12796">
    <property type="entry name" value="Ank_2"/>
    <property type="match status" value="1"/>
</dbReference>
<keyword evidence="4" id="KW-1185">Reference proteome</keyword>
<dbReference type="PROSITE" id="PS50088">
    <property type="entry name" value="ANK_REPEAT"/>
    <property type="match status" value="3"/>
</dbReference>
<dbReference type="EMBL" id="DS113358">
    <property type="protein sequence ID" value="EAY09395.1"/>
    <property type="molecule type" value="Genomic_DNA"/>
</dbReference>
<feature type="domain" description="DUF3447" evidence="2">
    <location>
        <begin position="2"/>
        <end position="46"/>
    </location>
</feature>
<dbReference type="RefSeq" id="XP_001321618.1">
    <property type="nucleotide sequence ID" value="XM_001321583.1"/>
</dbReference>
<dbReference type="STRING" id="5722.A2ED40"/>
<dbReference type="AlphaFoldDB" id="A2ED40"/>
<dbReference type="PANTHER" id="PTHR24182:SF13">
    <property type="entry name" value="LD18443P"/>
    <property type="match status" value="1"/>
</dbReference>
<dbReference type="PANTHER" id="PTHR24182">
    <property type="entry name" value="ANKYRIN REPEAT AND SOCS BOX CONTAINING 4"/>
    <property type="match status" value="1"/>
</dbReference>
<feature type="repeat" description="ANK" evidence="1">
    <location>
        <begin position="113"/>
        <end position="145"/>
    </location>
</feature>
<evidence type="ECO:0000256" key="1">
    <source>
        <dbReference type="PROSITE-ProRule" id="PRU00023"/>
    </source>
</evidence>
<reference evidence="3" key="2">
    <citation type="journal article" date="2007" name="Science">
        <title>Draft genome sequence of the sexually transmitted pathogen Trichomonas vaginalis.</title>
        <authorList>
            <person name="Carlton J.M."/>
            <person name="Hirt R.P."/>
            <person name="Silva J.C."/>
            <person name="Delcher A.L."/>
            <person name="Schatz M."/>
            <person name="Zhao Q."/>
            <person name="Wortman J.R."/>
            <person name="Bidwell S.L."/>
            <person name="Alsmark U.C.M."/>
            <person name="Besteiro S."/>
            <person name="Sicheritz-Ponten T."/>
            <person name="Noel C.J."/>
            <person name="Dacks J.B."/>
            <person name="Foster P.G."/>
            <person name="Simillion C."/>
            <person name="Van de Peer Y."/>
            <person name="Miranda-Saavedra D."/>
            <person name="Barton G.J."/>
            <person name="Westrop G.D."/>
            <person name="Mueller S."/>
            <person name="Dessi D."/>
            <person name="Fiori P.L."/>
            <person name="Ren Q."/>
            <person name="Paulsen I."/>
            <person name="Zhang H."/>
            <person name="Bastida-Corcuera F.D."/>
            <person name="Simoes-Barbosa A."/>
            <person name="Brown M.T."/>
            <person name="Hayes R.D."/>
            <person name="Mukherjee M."/>
            <person name="Okumura C.Y."/>
            <person name="Schneider R."/>
            <person name="Smith A.J."/>
            <person name="Vanacova S."/>
            <person name="Villalvazo M."/>
            <person name="Haas B.J."/>
            <person name="Pertea M."/>
            <person name="Feldblyum T.V."/>
            <person name="Utterback T.R."/>
            <person name="Shu C.L."/>
            <person name="Osoegawa K."/>
            <person name="de Jong P.J."/>
            <person name="Hrdy I."/>
            <person name="Horvathova L."/>
            <person name="Zubacova Z."/>
            <person name="Dolezal P."/>
            <person name="Malik S.B."/>
            <person name="Logsdon J.M. Jr."/>
            <person name="Henze K."/>
            <person name="Gupta A."/>
            <person name="Wang C.C."/>
            <person name="Dunne R.L."/>
            <person name="Upcroft J.A."/>
            <person name="Upcroft P."/>
            <person name="White O."/>
            <person name="Salzberg S.L."/>
            <person name="Tang P."/>
            <person name="Chiu C.-H."/>
            <person name="Lee Y.-S."/>
            <person name="Embley T.M."/>
            <person name="Coombs G.H."/>
            <person name="Mottram J.C."/>
            <person name="Tachezy J."/>
            <person name="Fraser-Liggett C.M."/>
            <person name="Johnson P.J."/>
        </authorList>
    </citation>
    <scope>NUCLEOTIDE SEQUENCE [LARGE SCALE GENOMIC DNA]</scope>
    <source>
        <strain evidence="3">G3</strain>
    </source>
</reference>
<dbReference type="InParanoid" id="A2ED40"/>
<dbReference type="OMA" id="EYHIRID"/>
<dbReference type="InterPro" id="IPR002110">
    <property type="entry name" value="Ankyrin_rpt"/>
</dbReference>
<feature type="repeat" description="ANK" evidence="1">
    <location>
        <begin position="146"/>
        <end position="178"/>
    </location>
</feature>
<dbReference type="PRINTS" id="PR01415">
    <property type="entry name" value="ANKYRIN"/>
</dbReference>
<dbReference type="Gene3D" id="1.25.40.20">
    <property type="entry name" value="Ankyrin repeat-containing domain"/>
    <property type="match status" value="2"/>
</dbReference>
<dbReference type="InterPro" id="IPR036770">
    <property type="entry name" value="Ankyrin_rpt-contain_sf"/>
</dbReference>
<dbReference type="VEuPathDB" id="TrichDB:TVAGG3_0424780"/>
<protein>
    <submittedName>
        <fullName evidence="3">Ankyrin repeat protein, putative</fullName>
    </submittedName>
</protein>
<organism evidence="3 4">
    <name type="scientific">Trichomonas vaginalis (strain ATCC PRA-98 / G3)</name>
    <dbReference type="NCBI Taxonomy" id="412133"/>
    <lineage>
        <taxon>Eukaryota</taxon>
        <taxon>Metamonada</taxon>
        <taxon>Parabasalia</taxon>
        <taxon>Trichomonadida</taxon>
        <taxon>Trichomonadidae</taxon>
        <taxon>Trichomonas</taxon>
    </lineage>
</organism>
<evidence type="ECO:0000313" key="3">
    <source>
        <dbReference type="EMBL" id="EAY09395.1"/>
    </source>
</evidence>
<accession>A2ED40</accession>
<dbReference type="SUPFAM" id="SSF48403">
    <property type="entry name" value="Ankyrin repeat"/>
    <property type="match status" value="1"/>
</dbReference>
<dbReference type="VEuPathDB" id="TrichDB:TVAG_420170"/>
<dbReference type="SMART" id="SM00248">
    <property type="entry name" value="ANK"/>
    <property type="match status" value="3"/>
</dbReference>
<proteinExistence type="predicted"/>
<dbReference type="eggNOG" id="KOG1217">
    <property type="taxonomic scope" value="Eukaryota"/>
</dbReference>
<reference evidence="3" key="1">
    <citation type="submission" date="2006-10" db="EMBL/GenBank/DDBJ databases">
        <authorList>
            <person name="Amadeo P."/>
            <person name="Zhao Q."/>
            <person name="Wortman J."/>
            <person name="Fraser-Liggett C."/>
            <person name="Carlton J."/>
        </authorList>
    </citation>
    <scope>NUCLEOTIDE SEQUENCE</scope>
    <source>
        <strain evidence="3">G3</strain>
    </source>
</reference>
<keyword evidence="1" id="KW-0040">ANK repeat</keyword>
<dbReference type="InterPro" id="IPR020683">
    <property type="entry name" value="DUF3447"/>
</dbReference>
<feature type="repeat" description="ANK" evidence="1">
    <location>
        <begin position="80"/>
        <end position="112"/>
    </location>
</feature>
<evidence type="ECO:0000259" key="2">
    <source>
        <dbReference type="Pfam" id="PF11929"/>
    </source>
</evidence>
<name>A2ED40_TRIV3</name>
<dbReference type="Pfam" id="PF00023">
    <property type="entry name" value="Ank"/>
    <property type="match status" value="1"/>
</dbReference>
<dbReference type="SMR" id="A2ED40"/>
<gene>
    <name evidence="3" type="ORF">TVAG_420170</name>
</gene>
<dbReference type="KEGG" id="tva:4767312"/>
<dbReference type="Pfam" id="PF11929">
    <property type="entry name" value="DUF3447"/>
    <property type="match status" value="1"/>
</dbReference>
<dbReference type="PROSITE" id="PS50297">
    <property type="entry name" value="ANK_REP_REGION"/>
    <property type="match status" value="3"/>
</dbReference>
<sequence length="208" mass="23327">MPDDASMKYAIASHNIDFVTFLMYEYHIRIDLKECAKFNNLNAFFVHFDQTNDINDDGIPSLFELFKSQGSDINAKSITLGYSALHSTSKYNCIEESKLLISYGININAKDNQGKTPLIVASKSNHEEMVALLVSYGADVNEKDNTGQTALHYAAAIDNDKAIDILLSHDADINAEDNNGEKPALRLHKKLVHGFHAVSKYFHFWNPN</sequence>
<evidence type="ECO:0000313" key="4">
    <source>
        <dbReference type="Proteomes" id="UP000001542"/>
    </source>
</evidence>